<evidence type="ECO:0000313" key="4">
    <source>
        <dbReference type="EMBL" id="MEU6800906.1"/>
    </source>
</evidence>
<dbReference type="PANTHER" id="PTHR10366:SF564">
    <property type="entry name" value="STEROL-4-ALPHA-CARBOXYLATE 3-DEHYDROGENASE, DECARBOXYLATING"/>
    <property type="match status" value="1"/>
</dbReference>
<gene>
    <name evidence="4" type="ORF">ABZ931_07820</name>
</gene>
<keyword evidence="5" id="KW-1185">Reference proteome</keyword>
<evidence type="ECO:0000256" key="1">
    <source>
        <dbReference type="ARBA" id="ARBA00023002"/>
    </source>
</evidence>
<dbReference type="EMBL" id="JBEYXT010000022">
    <property type="protein sequence ID" value="MEU6800906.1"/>
    <property type="molecule type" value="Genomic_DNA"/>
</dbReference>
<name>A0ABV3AUQ1_9ACTN</name>
<reference evidence="4 5" key="1">
    <citation type="submission" date="2024-06" db="EMBL/GenBank/DDBJ databases">
        <title>The Natural Products Discovery Center: Release of the First 8490 Sequenced Strains for Exploring Actinobacteria Biosynthetic Diversity.</title>
        <authorList>
            <person name="Kalkreuter E."/>
            <person name="Kautsar S.A."/>
            <person name="Yang D."/>
            <person name="Bader C.D."/>
            <person name="Teijaro C.N."/>
            <person name="Fluegel L."/>
            <person name="Davis C.M."/>
            <person name="Simpson J.R."/>
            <person name="Lauterbach L."/>
            <person name="Steele A.D."/>
            <person name="Gui C."/>
            <person name="Meng S."/>
            <person name="Li G."/>
            <person name="Viehrig K."/>
            <person name="Ye F."/>
            <person name="Su P."/>
            <person name="Kiefer A.F."/>
            <person name="Nichols A."/>
            <person name="Cepeda A.J."/>
            <person name="Yan W."/>
            <person name="Fan B."/>
            <person name="Jiang Y."/>
            <person name="Adhikari A."/>
            <person name="Zheng C.-J."/>
            <person name="Schuster L."/>
            <person name="Cowan T.M."/>
            <person name="Smanski M.J."/>
            <person name="Chevrette M.G."/>
            <person name="De Carvalho L.P.S."/>
            <person name="Shen B."/>
        </authorList>
    </citation>
    <scope>NUCLEOTIDE SEQUENCE [LARGE SCALE GENOMIC DNA]</scope>
    <source>
        <strain evidence="4 5">NPDC046851</strain>
    </source>
</reference>
<evidence type="ECO:0000259" key="3">
    <source>
        <dbReference type="Pfam" id="PF01370"/>
    </source>
</evidence>
<proteinExistence type="inferred from homology"/>
<evidence type="ECO:0000313" key="5">
    <source>
        <dbReference type="Proteomes" id="UP001551189"/>
    </source>
</evidence>
<accession>A0ABV3AUQ1</accession>
<dbReference type="SUPFAM" id="SSF51735">
    <property type="entry name" value="NAD(P)-binding Rossmann-fold domains"/>
    <property type="match status" value="1"/>
</dbReference>
<dbReference type="Gene3D" id="3.40.50.720">
    <property type="entry name" value="NAD(P)-binding Rossmann-like Domain"/>
    <property type="match status" value="1"/>
</dbReference>
<dbReference type="InterPro" id="IPR001509">
    <property type="entry name" value="Epimerase_deHydtase"/>
</dbReference>
<keyword evidence="1" id="KW-0560">Oxidoreductase</keyword>
<protein>
    <submittedName>
        <fullName evidence="4">NAD-dependent epimerase/dehydratase family protein</fullName>
    </submittedName>
</protein>
<dbReference type="Pfam" id="PF01370">
    <property type="entry name" value="Epimerase"/>
    <property type="match status" value="1"/>
</dbReference>
<dbReference type="InterPro" id="IPR050425">
    <property type="entry name" value="NAD(P)_dehydrat-like"/>
</dbReference>
<dbReference type="Proteomes" id="UP001551189">
    <property type="component" value="Unassembled WGS sequence"/>
</dbReference>
<sequence>MAGKLYEGGGRPGDQVLVTGGSGFVASHLVRELLQQGYRVRATVRNLADTAKTAPLRALAAGAPGALELVEADLMRPGSFDEAVQGCRYVFHVAAPFLMPEQIRDGQKDVVEPALIGTRTVLEAVEKAQDVERVVLTSTLGAILGDYADILDVPDRIAREDLWNTTSTVANNPYHFAKTAQERLAWEFAGAQDRWSLVTVNPGLVLGPSVTPSSNSGSLFVIDELMKGYFFFGAPNFSFAFVDVRDVALAQVRAAQRPQAGGRYILARPEMVSFLDMGRIIRGRYPRRSVVPRHPVPDAVVRMLGPLFGLTKDYTRKHLGIRFGVDNRRSVDELGIDYRPVAETVLDHYEAWKTLRRA</sequence>
<organism evidence="4 5">
    <name type="scientific">Streptomyces neyagawaensis</name>
    <dbReference type="NCBI Taxonomy" id="42238"/>
    <lineage>
        <taxon>Bacteria</taxon>
        <taxon>Bacillati</taxon>
        <taxon>Actinomycetota</taxon>
        <taxon>Actinomycetes</taxon>
        <taxon>Kitasatosporales</taxon>
        <taxon>Streptomycetaceae</taxon>
        <taxon>Streptomyces</taxon>
    </lineage>
</organism>
<dbReference type="RefSeq" id="WP_359692212.1">
    <property type="nucleotide sequence ID" value="NZ_JBEYXT010000022.1"/>
</dbReference>
<evidence type="ECO:0000256" key="2">
    <source>
        <dbReference type="ARBA" id="ARBA00023445"/>
    </source>
</evidence>
<comment type="similarity">
    <text evidence="2">Belongs to the NAD(P)-dependent epimerase/dehydratase family. Dihydroflavonol-4-reductase subfamily.</text>
</comment>
<dbReference type="PANTHER" id="PTHR10366">
    <property type="entry name" value="NAD DEPENDENT EPIMERASE/DEHYDRATASE"/>
    <property type="match status" value="1"/>
</dbReference>
<dbReference type="InterPro" id="IPR036291">
    <property type="entry name" value="NAD(P)-bd_dom_sf"/>
</dbReference>
<feature type="domain" description="NAD-dependent epimerase/dehydratase" evidence="3">
    <location>
        <begin position="16"/>
        <end position="262"/>
    </location>
</feature>
<comment type="caution">
    <text evidence="4">The sequence shown here is derived from an EMBL/GenBank/DDBJ whole genome shotgun (WGS) entry which is preliminary data.</text>
</comment>